<keyword evidence="10" id="KW-0333">Golgi apparatus</keyword>
<name>A0A834Y0M5_APHGI</name>
<evidence type="ECO:0000256" key="5">
    <source>
        <dbReference type="ARBA" id="ARBA00022475"/>
    </source>
</evidence>
<comment type="function">
    <text evidence="12">Mediates sugar transport across membranes.</text>
</comment>
<comment type="caution">
    <text evidence="13">The sequence shown here is derived from an EMBL/GenBank/DDBJ whole genome shotgun (WGS) entry which is preliminary data.</text>
</comment>
<dbReference type="OrthoDB" id="409725at2759"/>
<gene>
    <name evidence="13" type="ORF">HCN44_003823</name>
</gene>
<dbReference type="Proteomes" id="UP000639338">
    <property type="component" value="Unassembled WGS sequence"/>
</dbReference>
<dbReference type="GO" id="GO:0051119">
    <property type="term" value="F:sugar transmembrane transporter activity"/>
    <property type="evidence" value="ECO:0007669"/>
    <property type="project" value="InterPro"/>
</dbReference>
<sequence length="220" mass="24739">MGLADYKDVVGTTASVCTMAQMFSGMLVCRDIYKQGTAEGKDPIPFVGGIGMGMLMLVYALLMKDTAMISVNVFGLTISIFYVIFFFLYTPNKRELVKTFATVMAITIGFLTYAWLEDPDKLEFRWGLLITVVLFLLIGAPLFNLKEIIRTKNTDILPFPMILMGTIVASQWLLYGIILENHFMIFQNVVGLALQIVQLSLFVIYPSNADKKLQESKKKE</sequence>
<keyword evidence="11 12" id="KW-0472">Membrane</keyword>
<evidence type="ECO:0000256" key="8">
    <source>
        <dbReference type="ARBA" id="ARBA00022737"/>
    </source>
</evidence>
<feature type="transmembrane region" description="Helical" evidence="12">
    <location>
        <begin position="184"/>
        <end position="205"/>
    </location>
</feature>
<feature type="transmembrane region" description="Helical" evidence="12">
    <location>
        <begin position="128"/>
        <end position="145"/>
    </location>
</feature>
<feature type="transmembrane region" description="Helical" evidence="12">
    <location>
        <begin position="44"/>
        <end position="62"/>
    </location>
</feature>
<dbReference type="InterPro" id="IPR047664">
    <property type="entry name" value="SWEET"/>
</dbReference>
<evidence type="ECO:0000256" key="10">
    <source>
        <dbReference type="ARBA" id="ARBA00023034"/>
    </source>
</evidence>
<keyword evidence="4 12" id="KW-0813">Transport</keyword>
<organism evidence="13 14">
    <name type="scientific">Aphidius gifuensis</name>
    <name type="common">Parasitoid wasp</name>
    <dbReference type="NCBI Taxonomy" id="684658"/>
    <lineage>
        <taxon>Eukaryota</taxon>
        <taxon>Metazoa</taxon>
        <taxon>Ecdysozoa</taxon>
        <taxon>Arthropoda</taxon>
        <taxon>Hexapoda</taxon>
        <taxon>Insecta</taxon>
        <taxon>Pterygota</taxon>
        <taxon>Neoptera</taxon>
        <taxon>Endopterygota</taxon>
        <taxon>Hymenoptera</taxon>
        <taxon>Apocrita</taxon>
        <taxon>Ichneumonoidea</taxon>
        <taxon>Braconidae</taxon>
        <taxon>Aphidiinae</taxon>
        <taxon>Aphidius</taxon>
    </lineage>
</organism>
<evidence type="ECO:0000256" key="9">
    <source>
        <dbReference type="ARBA" id="ARBA00022989"/>
    </source>
</evidence>
<dbReference type="FunFam" id="1.20.1280.290:FF:000004">
    <property type="entry name" value="Sugar transporter SWEET"/>
    <property type="match status" value="1"/>
</dbReference>
<keyword evidence="8" id="KW-0677">Repeat</keyword>
<accession>A0A834Y0M5</accession>
<keyword evidence="6 12" id="KW-0762">Sugar transport</keyword>
<dbReference type="GO" id="GO:0005886">
    <property type="term" value="C:plasma membrane"/>
    <property type="evidence" value="ECO:0007669"/>
    <property type="project" value="UniProtKB-SubCell"/>
</dbReference>
<evidence type="ECO:0000313" key="13">
    <source>
        <dbReference type="EMBL" id="KAF7994351.1"/>
    </source>
</evidence>
<comment type="similarity">
    <text evidence="3 12">Belongs to the SWEET sugar transporter family.</text>
</comment>
<dbReference type="PANTHER" id="PTHR10791:SF5">
    <property type="entry name" value="SUGAR TRANSPORTER SWEET"/>
    <property type="match status" value="1"/>
</dbReference>
<protein>
    <recommendedName>
        <fullName evidence="12">Sugar transporter SWEET</fullName>
    </recommendedName>
</protein>
<keyword evidence="5" id="KW-1003">Cell membrane</keyword>
<evidence type="ECO:0000256" key="11">
    <source>
        <dbReference type="ARBA" id="ARBA00023136"/>
    </source>
</evidence>
<dbReference type="Gene3D" id="1.20.1280.290">
    <property type="match status" value="2"/>
</dbReference>
<keyword evidence="14" id="KW-1185">Reference proteome</keyword>
<evidence type="ECO:0000256" key="4">
    <source>
        <dbReference type="ARBA" id="ARBA00022448"/>
    </source>
</evidence>
<evidence type="ECO:0000256" key="1">
    <source>
        <dbReference type="ARBA" id="ARBA00004651"/>
    </source>
</evidence>
<evidence type="ECO:0000256" key="7">
    <source>
        <dbReference type="ARBA" id="ARBA00022692"/>
    </source>
</evidence>
<feature type="transmembrane region" description="Helical" evidence="12">
    <location>
        <begin position="157"/>
        <end position="178"/>
    </location>
</feature>
<dbReference type="InterPro" id="IPR004316">
    <property type="entry name" value="SWEET_rpt"/>
</dbReference>
<evidence type="ECO:0000256" key="6">
    <source>
        <dbReference type="ARBA" id="ARBA00022597"/>
    </source>
</evidence>
<dbReference type="AlphaFoldDB" id="A0A834Y0M5"/>
<feature type="transmembrane region" description="Helical" evidence="12">
    <location>
        <begin position="12"/>
        <end position="32"/>
    </location>
</feature>
<evidence type="ECO:0000256" key="3">
    <source>
        <dbReference type="ARBA" id="ARBA00007809"/>
    </source>
</evidence>
<reference evidence="13 14" key="1">
    <citation type="submission" date="2020-08" db="EMBL/GenBank/DDBJ databases">
        <title>Aphidius gifuensis genome sequencing and assembly.</title>
        <authorList>
            <person name="Du Z."/>
        </authorList>
    </citation>
    <scope>NUCLEOTIDE SEQUENCE [LARGE SCALE GENOMIC DNA]</scope>
    <source>
        <strain evidence="13">YNYX2018</strain>
        <tissue evidence="13">Adults</tissue>
    </source>
</reference>
<proteinExistence type="inferred from homology"/>
<feature type="transmembrane region" description="Helical" evidence="12">
    <location>
        <begin position="68"/>
        <end position="89"/>
    </location>
</feature>
<comment type="subcellular location">
    <subcellularLocation>
        <location evidence="1 12">Cell membrane</location>
        <topology evidence="1 12">Multi-pass membrane protein</topology>
    </subcellularLocation>
    <subcellularLocation>
        <location evidence="2">Golgi apparatus membrane</location>
        <topology evidence="2">Multi-pass membrane protein</topology>
    </subcellularLocation>
</comment>
<evidence type="ECO:0000256" key="12">
    <source>
        <dbReference type="RuleBase" id="RU910715"/>
    </source>
</evidence>
<keyword evidence="7 12" id="KW-0812">Transmembrane</keyword>
<dbReference type="GO" id="GO:0000139">
    <property type="term" value="C:Golgi membrane"/>
    <property type="evidence" value="ECO:0007669"/>
    <property type="project" value="UniProtKB-SubCell"/>
</dbReference>
<keyword evidence="9 12" id="KW-1133">Transmembrane helix</keyword>
<evidence type="ECO:0000313" key="14">
    <source>
        <dbReference type="Proteomes" id="UP000639338"/>
    </source>
</evidence>
<dbReference type="Pfam" id="PF03083">
    <property type="entry name" value="MtN3_slv"/>
    <property type="match status" value="2"/>
</dbReference>
<dbReference type="PANTHER" id="PTHR10791">
    <property type="entry name" value="RAG1-ACTIVATING PROTEIN 1"/>
    <property type="match status" value="1"/>
</dbReference>
<dbReference type="EMBL" id="JACMRX010000002">
    <property type="protein sequence ID" value="KAF7994351.1"/>
    <property type="molecule type" value="Genomic_DNA"/>
</dbReference>
<evidence type="ECO:0000256" key="2">
    <source>
        <dbReference type="ARBA" id="ARBA00004653"/>
    </source>
</evidence>
<feature type="transmembrane region" description="Helical" evidence="12">
    <location>
        <begin position="96"/>
        <end position="116"/>
    </location>
</feature>